<evidence type="ECO:0000259" key="7">
    <source>
        <dbReference type="SMART" id="SM00534"/>
    </source>
</evidence>
<keyword evidence="2" id="KW-0227">DNA damage</keyword>
<keyword evidence="3" id="KW-0067">ATP-binding</keyword>
<dbReference type="Pfam" id="PF00488">
    <property type="entry name" value="MutS_V"/>
    <property type="match status" value="1"/>
</dbReference>
<name>A0A830H6X8_9CHLO</name>
<evidence type="ECO:0000256" key="2">
    <source>
        <dbReference type="ARBA" id="ARBA00022763"/>
    </source>
</evidence>
<evidence type="ECO:0000256" key="3">
    <source>
        <dbReference type="ARBA" id="ARBA00022840"/>
    </source>
</evidence>
<organism evidence="8 9">
    <name type="scientific">Pycnococcus provasolii</name>
    <dbReference type="NCBI Taxonomy" id="41880"/>
    <lineage>
        <taxon>Eukaryota</taxon>
        <taxon>Viridiplantae</taxon>
        <taxon>Chlorophyta</taxon>
        <taxon>Pseudoscourfieldiophyceae</taxon>
        <taxon>Pseudoscourfieldiales</taxon>
        <taxon>Pycnococcaceae</taxon>
        <taxon>Pycnococcus</taxon>
    </lineage>
</organism>
<dbReference type="InterPro" id="IPR016151">
    <property type="entry name" value="DNA_mismatch_repair_MutS_N"/>
</dbReference>
<evidence type="ECO:0000256" key="1">
    <source>
        <dbReference type="ARBA" id="ARBA00022741"/>
    </source>
</evidence>
<keyword evidence="4" id="KW-0238">DNA-binding</keyword>
<dbReference type="SUPFAM" id="SSF55271">
    <property type="entry name" value="DNA repair protein MutS, domain I"/>
    <property type="match status" value="1"/>
</dbReference>
<proteinExistence type="predicted"/>
<dbReference type="PANTHER" id="PTHR48448">
    <property type="entry name" value="MUTL PROTEIN ISOFORM 1"/>
    <property type="match status" value="1"/>
</dbReference>
<dbReference type="Proteomes" id="UP000660262">
    <property type="component" value="Unassembled WGS sequence"/>
</dbReference>
<dbReference type="Pfam" id="PF01624">
    <property type="entry name" value="MutS_I"/>
    <property type="match status" value="1"/>
</dbReference>
<evidence type="ECO:0000256" key="4">
    <source>
        <dbReference type="ARBA" id="ARBA00023125"/>
    </source>
</evidence>
<dbReference type="InterPro" id="IPR003593">
    <property type="entry name" value="AAA+_ATPase"/>
</dbReference>
<dbReference type="PANTHER" id="PTHR48448:SF1">
    <property type="entry name" value="MUTL PROTEIN ISOFORM 1"/>
    <property type="match status" value="1"/>
</dbReference>
<protein>
    <submittedName>
        <fullName evidence="8">DNA mismatch repair ATPase msh1</fullName>
    </submittedName>
</protein>
<dbReference type="Gene3D" id="3.40.1170.10">
    <property type="entry name" value="DNA repair protein MutS, domain I"/>
    <property type="match status" value="1"/>
</dbReference>
<dbReference type="SMART" id="SM00382">
    <property type="entry name" value="AAA"/>
    <property type="match status" value="1"/>
</dbReference>
<dbReference type="Gene3D" id="3.40.50.300">
    <property type="entry name" value="P-loop containing nucleotide triphosphate hydrolases"/>
    <property type="match status" value="1"/>
</dbReference>
<dbReference type="GO" id="GO:0030983">
    <property type="term" value="F:mismatched DNA binding"/>
    <property type="evidence" value="ECO:0007669"/>
    <property type="project" value="InterPro"/>
</dbReference>
<dbReference type="InterPro" id="IPR000432">
    <property type="entry name" value="DNA_mismatch_repair_MutS_C"/>
</dbReference>
<accession>A0A830H6X8</accession>
<dbReference type="AlphaFoldDB" id="A0A830H6X8"/>
<dbReference type="GO" id="GO:0005524">
    <property type="term" value="F:ATP binding"/>
    <property type="evidence" value="ECO:0007669"/>
    <property type="project" value="UniProtKB-KW"/>
</dbReference>
<comment type="caution">
    <text evidence="8">The sequence shown here is derived from an EMBL/GenBank/DDBJ whole genome shotgun (WGS) entry which is preliminary data.</text>
</comment>
<dbReference type="InterPro" id="IPR053276">
    <property type="entry name" value="MtDNA_mismatch_repair_MutS"/>
</dbReference>
<sequence length="1205" mass="130960">MTPLSSASLRGGVKASSPWRIHIHVSSSCVPPKSRGGGVAGWSIIDRVSTSTSTVVCRRWRSCLPAMEAAEKAQSRLAKGITQAARRDSSSDDYNAPPGLGGKRDSHKYWTKVLEKVQKPSARQMMQNINYEDIMGVNTSAKGISTEKNSLYTFACNVKRRHPRKIAIVQVGEFFETWGTDAVCLVEWANLNPMGRGVPRAGFPLANLHRTLRDLTSQGFKAVICEELPNSNKGSRKERAIVDVVTPAKPLRSHGLVDEDQYAVDSGMLDMKAPPLVAVGRTHSGYVYLSADVECRRINISDRLTETAATSLIETLGHVPPLYVHRSFMDDTRRYYHSSPLMRMIKKSRNNTTPWEWFGGAEVQAEQMAKILKVELEKEHALGGVGGKDDGARIMTTADAAQEWEIIPYAETVDTTKRPKPLHVSTAEALGLLRNLWVPGDQTTDGSGGAGVSPCLARSMLRKENSPVAPPALCLGWMSSILLRPPSQSAAQALRASCTALLQGEEALPNYGPLLASSRVVRLLREGEAPPSMLRDIAGACEVAVDVARMGAGRDLLRAALAVEGGSLAAEAERDFDRLHERLVAAWEEARRKINEVVDIDLDDESGSFGGGDEEGDDEGVATCELFPGLPRAFREINEARLQGKVKRNRLAQEFDAVDETRRAYEERIRSRLIPVAAAALTSAGTTNLSVAAIRACLVHDIYNNAIWLKVKVPKAGDIRAMARKQLGDKVENLEHPRDRLGKLVNDRWSTDEVEEAARQYRDAVRQATESIRLELRHLGKELANTASSEVAAACVLCVVYQSLEMHVAAAKSRGWCIPHVSTPSSDKLLEVEGMIPHWMSRDSSAVSNDVEIRRGEGVIVTGPNMAGKSTLSRSIASAALLASCGLMAPAQRCAVSPNLKSVVLRLPRKDAPSEGRSAFAVEMDDLTSLLREEQKDTLVLLDEPFSTTEYTAACSLVGALLETYANNGGALIAATHLHGVLSLDMDPFPRLLHMEVAPTGGGGQLRPTWRLRDGPSTQSLALQVARDAGVPIDVLSRAAELGSSTPMPAPMDSRATLATLRDGAAVKESLELNYRDMGSLTLSASTRVLNDNAIVPSDEADVFAFLSPQQMPSTAHFDGDSVLYVLRETDPSQSTALFYVGETDNFPQRVAQHRKSRSGPVEFAYIRVPEGRSRARDLEGRAIRALAAAGFPLSSNYDGRMGRS</sequence>
<evidence type="ECO:0000313" key="8">
    <source>
        <dbReference type="EMBL" id="GHP02388.1"/>
    </source>
</evidence>
<keyword evidence="1" id="KW-0547">Nucleotide-binding</keyword>
<feature type="domain" description="DNA mismatch repair proteins mutS family" evidence="7">
    <location>
        <begin position="856"/>
        <end position="1044"/>
    </location>
</feature>
<dbReference type="SUPFAM" id="SSF52540">
    <property type="entry name" value="P-loop containing nucleoside triphosphate hydrolases"/>
    <property type="match status" value="1"/>
</dbReference>
<feature type="region of interest" description="Disordered" evidence="5">
    <location>
        <begin position="78"/>
        <end position="106"/>
    </location>
</feature>
<gene>
    <name evidence="8" type="ORF">PPROV_000114500</name>
</gene>
<dbReference type="GO" id="GO:0006298">
    <property type="term" value="P:mismatch repair"/>
    <property type="evidence" value="ECO:0007669"/>
    <property type="project" value="InterPro"/>
</dbReference>
<dbReference type="InterPro" id="IPR027417">
    <property type="entry name" value="P-loop_NTPase"/>
</dbReference>
<feature type="domain" description="AAA+ ATPase" evidence="6">
    <location>
        <begin position="855"/>
        <end position="1002"/>
    </location>
</feature>
<evidence type="ECO:0000313" key="9">
    <source>
        <dbReference type="Proteomes" id="UP000660262"/>
    </source>
</evidence>
<evidence type="ECO:0000259" key="6">
    <source>
        <dbReference type="SMART" id="SM00382"/>
    </source>
</evidence>
<dbReference type="InterPro" id="IPR007695">
    <property type="entry name" value="DNA_mismatch_repair_MutS-lik_N"/>
</dbReference>
<keyword evidence="9" id="KW-1185">Reference proteome</keyword>
<dbReference type="OrthoDB" id="10252754at2759"/>
<dbReference type="EMBL" id="BNJQ01000003">
    <property type="protein sequence ID" value="GHP02388.1"/>
    <property type="molecule type" value="Genomic_DNA"/>
</dbReference>
<dbReference type="SMART" id="SM00534">
    <property type="entry name" value="MUTSac"/>
    <property type="match status" value="1"/>
</dbReference>
<reference evidence="8" key="1">
    <citation type="submission" date="2020-10" db="EMBL/GenBank/DDBJ databases">
        <title>Unveiling of a novel bifunctional photoreceptor, Dualchrome1, isolated from a cosmopolitan green alga.</title>
        <authorList>
            <person name="Suzuki S."/>
            <person name="Kawachi M."/>
        </authorList>
    </citation>
    <scope>NUCLEOTIDE SEQUENCE</scope>
    <source>
        <strain evidence="8">NIES 2893</strain>
    </source>
</reference>
<evidence type="ECO:0000256" key="5">
    <source>
        <dbReference type="SAM" id="MobiDB-lite"/>
    </source>
</evidence>